<comment type="caution">
    <text evidence="6">The sequence shown here is derived from an EMBL/GenBank/DDBJ whole genome shotgun (WGS) entry which is preliminary data.</text>
</comment>
<reference evidence="6 7" key="1">
    <citation type="submission" date="2019-09" db="EMBL/GenBank/DDBJ databases">
        <title>Taxonomic organization of the family Brucellaceae based on a phylogenomic approach.</title>
        <authorList>
            <person name="Leclercq S."/>
            <person name="Cloeckaert A."/>
            <person name="Zygmunt M.S."/>
        </authorList>
    </citation>
    <scope>NUCLEOTIDE SEQUENCE [LARGE SCALE GENOMIC DNA]</scope>
    <source>
        <strain evidence="6 7">WS1830</strain>
    </source>
</reference>
<dbReference type="Pfam" id="PF02311">
    <property type="entry name" value="AraC_binding"/>
    <property type="match status" value="1"/>
</dbReference>
<dbReference type="GO" id="GO:0043565">
    <property type="term" value="F:sequence-specific DNA binding"/>
    <property type="evidence" value="ECO:0007669"/>
    <property type="project" value="InterPro"/>
</dbReference>
<evidence type="ECO:0000256" key="4">
    <source>
        <dbReference type="ARBA" id="ARBA00023163"/>
    </source>
</evidence>
<dbReference type="InterPro" id="IPR037923">
    <property type="entry name" value="HTH-like"/>
</dbReference>
<name>A0A6L3Y4U5_9HYPH</name>
<evidence type="ECO:0000313" key="6">
    <source>
        <dbReference type="EMBL" id="KAB2676075.1"/>
    </source>
</evidence>
<keyword evidence="1" id="KW-0805">Transcription regulation</keyword>
<evidence type="ECO:0000256" key="1">
    <source>
        <dbReference type="ARBA" id="ARBA00023015"/>
    </source>
</evidence>
<keyword evidence="3" id="KW-0010">Activator</keyword>
<dbReference type="InterPro" id="IPR020449">
    <property type="entry name" value="Tscrpt_reg_AraC-type_HTH"/>
</dbReference>
<dbReference type="InterPro" id="IPR009057">
    <property type="entry name" value="Homeodomain-like_sf"/>
</dbReference>
<dbReference type="SUPFAM" id="SSF46689">
    <property type="entry name" value="Homeodomain-like"/>
    <property type="match status" value="2"/>
</dbReference>
<dbReference type="AlphaFoldDB" id="A0A6L3Y4U5"/>
<evidence type="ECO:0000256" key="3">
    <source>
        <dbReference type="ARBA" id="ARBA00023159"/>
    </source>
</evidence>
<dbReference type="SUPFAM" id="SSF51215">
    <property type="entry name" value="Regulatory protein AraC"/>
    <property type="match status" value="1"/>
</dbReference>
<dbReference type="InterPro" id="IPR050204">
    <property type="entry name" value="AraC_XylS_family_regulators"/>
</dbReference>
<keyword evidence="2" id="KW-0238">DNA-binding</keyword>
<evidence type="ECO:0000313" key="7">
    <source>
        <dbReference type="Proteomes" id="UP000481643"/>
    </source>
</evidence>
<dbReference type="Proteomes" id="UP000481643">
    <property type="component" value="Unassembled WGS sequence"/>
</dbReference>
<keyword evidence="4" id="KW-0804">Transcription</keyword>
<dbReference type="InterPro" id="IPR003313">
    <property type="entry name" value="AraC-bd"/>
</dbReference>
<dbReference type="Gene3D" id="1.10.10.60">
    <property type="entry name" value="Homeodomain-like"/>
    <property type="match status" value="2"/>
</dbReference>
<dbReference type="EMBL" id="WBVX01000050">
    <property type="protein sequence ID" value="KAB2676075.1"/>
    <property type="molecule type" value="Genomic_DNA"/>
</dbReference>
<organism evidence="6 7">
    <name type="scientific">Brucella tritici</name>
    <dbReference type="NCBI Taxonomy" id="94626"/>
    <lineage>
        <taxon>Bacteria</taxon>
        <taxon>Pseudomonadati</taxon>
        <taxon>Pseudomonadota</taxon>
        <taxon>Alphaproteobacteria</taxon>
        <taxon>Hyphomicrobiales</taxon>
        <taxon>Brucellaceae</taxon>
        <taxon>Brucella/Ochrobactrum group</taxon>
        <taxon>Brucella</taxon>
    </lineage>
</organism>
<proteinExistence type="predicted"/>
<dbReference type="PANTHER" id="PTHR46796:SF2">
    <property type="entry name" value="TRANSCRIPTIONAL REGULATORY PROTEIN"/>
    <property type="match status" value="1"/>
</dbReference>
<sequence length="277" mass="31001">MGMSDNIELWHDRHVLGGMDILQARCRTYRYDAHSHDFFVVAAFSAGAQKHRIARTHGIAVPGTVMIIPPGEMHTGESAKRHVGWDYSAFYPSVSSLDQLTDSLFGHSRGSLDFGTTFLIEDVELSAKLLAAAEVAHASCDALKRQEVVLDAFEMLIRRYGRRSSRSLIKPYATAPIQKALDYIMANLTRRLSIKEIAVQAGLSEFHFMRLFKLHTNMTVHQYVTHQRLEAAKPLLAQGASSASVAASVGFYDQSHFTSHFRRTFGLTPRRYATACR</sequence>
<dbReference type="PROSITE" id="PS01124">
    <property type="entry name" value="HTH_ARAC_FAMILY_2"/>
    <property type="match status" value="1"/>
</dbReference>
<dbReference type="Pfam" id="PF12833">
    <property type="entry name" value="HTH_18"/>
    <property type="match status" value="1"/>
</dbReference>
<gene>
    <name evidence="6" type="ORF">F9L08_26980</name>
</gene>
<accession>A0A6L3Y4U5</accession>
<dbReference type="GO" id="GO:0003700">
    <property type="term" value="F:DNA-binding transcription factor activity"/>
    <property type="evidence" value="ECO:0007669"/>
    <property type="project" value="InterPro"/>
</dbReference>
<evidence type="ECO:0000259" key="5">
    <source>
        <dbReference type="PROSITE" id="PS01124"/>
    </source>
</evidence>
<protein>
    <submittedName>
        <fullName evidence="6">AraC family transcriptional regulator</fullName>
    </submittedName>
</protein>
<dbReference type="PANTHER" id="PTHR46796">
    <property type="entry name" value="HTH-TYPE TRANSCRIPTIONAL ACTIVATOR RHAS-RELATED"/>
    <property type="match status" value="1"/>
</dbReference>
<dbReference type="InterPro" id="IPR018060">
    <property type="entry name" value="HTH_AraC"/>
</dbReference>
<dbReference type="SMART" id="SM00342">
    <property type="entry name" value="HTH_ARAC"/>
    <property type="match status" value="1"/>
</dbReference>
<evidence type="ECO:0000256" key="2">
    <source>
        <dbReference type="ARBA" id="ARBA00023125"/>
    </source>
</evidence>
<feature type="domain" description="HTH araC/xylS-type" evidence="5">
    <location>
        <begin position="178"/>
        <end position="275"/>
    </location>
</feature>
<dbReference type="PRINTS" id="PR00032">
    <property type="entry name" value="HTHARAC"/>
</dbReference>